<gene>
    <name evidence="1" type="ORF">GCM10017161_06080</name>
</gene>
<reference evidence="1" key="2">
    <citation type="submission" date="2020-09" db="EMBL/GenBank/DDBJ databases">
        <authorList>
            <person name="Sun Q."/>
            <person name="Kim S."/>
        </authorList>
    </citation>
    <scope>NUCLEOTIDE SEQUENCE</scope>
    <source>
        <strain evidence="1">KCTC 42731</strain>
    </source>
</reference>
<evidence type="ECO:0000313" key="1">
    <source>
        <dbReference type="EMBL" id="GHF81434.1"/>
    </source>
</evidence>
<dbReference type="EMBL" id="BNCK01000001">
    <property type="protein sequence ID" value="GHF81434.1"/>
    <property type="molecule type" value="Genomic_DNA"/>
</dbReference>
<dbReference type="PROSITE" id="PS51257">
    <property type="entry name" value="PROKAR_LIPOPROTEIN"/>
    <property type="match status" value="1"/>
</dbReference>
<keyword evidence="2" id="KW-1185">Reference proteome</keyword>
<accession>A0A919EHU3</accession>
<sequence>MNLLKSLIALSVVTTVSGCVVIAGTPSKADFHQQKTLDIQASDLTALNVEAGAGFLKIKGVEGLDTIQVTADIYTDKKARDDYQLTLVKQGDSAKLVAKNGNTSGIWNGQSPKIDLTVQVPQSMMLDIEDGSGALTIDNIVGDTKIKDGSGGIAINNVKGNLKIDDGSGSINVQDVNGDVQINDGSGSILLEQVAGNAEIEDGSGSLTVKQVTGHVKVDDGSGGIVIDNVGSLTIVESGSGGLSVKNVKAGFEIDS</sequence>
<protein>
    <recommendedName>
        <fullName evidence="3">DUF4097 domain-containing protein</fullName>
    </recommendedName>
</protein>
<dbReference type="Proteomes" id="UP000623842">
    <property type="component" value="Unassembled WGS sequence"/>
</dbReference>
<name>A0A919EHU3_9GAMM</name>
<organism evidence="1 2">
    <name type="scientific">Thalassotalea marina</name>
    <dbReference type="NCBI Taxonomy" id="1673741"/>
    <lineage>
        <taxon>Bacteria</taxon>
        <taxon>Pseudomonadati</taxon>
        <taxon>Pseudomonadota</taxon>
        <taxon>Gammaproteobacteria</taxon>
        <taxon>Alteromonadales</taxon>
        <taxon>Colwelliaceae</taxon>
        <taxon>Thalassotalea</taxon>
    </lineage>
</organism>
<comment type="caution">
    <text evidence="1">The sequence shown here is derived from an EMBL/GenBank/DDBJ whole genome shotgun (WGS) entry which is preliminary data.</text>
</comment>
<dbReference type="RefSeq" id="WP_189767228.1">
    <property type="nucleotide sequence ID" value="NZ_BNCK01000001.1"/>
</dbReference>
<evidence type="ECO:0000313" key="2">
    <source>
        <dbReference type="Proteomes" id="UP000623842"/>
    </source>
</evidence>
<evidence type="ECO:0008006" key="3">
    <source>
        <dbReference type="Google" id="ProtNLM"/>
    </source>
</evidence>
<dbReference type="AlphaFoldDB" id="A0A919EHU3"/>
<reference evidence="1" key="1">
    <citation type="journal article" date="2014" name="Int. J. Syst. Evol. Microbiol.">
        <title>Complete genome sequence of Corynebacterium casei LMG S-19264T (=DSM 44701T), isolated from a smear-ripened cheese.</title>
        <authorList>
            <consortium name="US DOE Joint Genome Institute (JGI-PGF)"/>
            <person name="Walter F."/>
            <person name="Albersmeier A."/>
            <person name="Kalinowski J."/>
            <person name="Ruckert C."/>
        </authorList>
    </citation>
    <scope>NUCLEOTIDE SEQUENCE</scope>
    <source>
        <strain evidence="1">KCTC 42731</strain>
    </source>
</reference>
<proteinExistence type="predicted"/>